<evidence type="ECO:0000313" key="1">
    <source>
        <dbReference type="EMBL" id="JAH21444.1"/>
    </source>
</evidence>
<protein>
    <submittedName>
        <fullName evidence="1">Uncharacterized protein</fullName>
    </submittedName>
</protein>
<reference evidence="1" key="2">
    <citation type="journal article" date="2015" name="Fish Shellfish Immunol.">
        <title>Early steps in the European eel (Anguilla anguilla)-Vibrio vulnificus interaction in the gills: Role of the RtxA13 toxin.</title>
        <authorList>
            <person name="Callol A."/>
            <person name="Pajuelo D."/>
            <person name="Ebbesson L."/>
            <person name="Teles M."/>
            <person name="MacKenzie S."/>
            <person name="Amaro C."/>
        </authorList>
    </citation>
    <scope>NUCLEOTIDE SEQUENCE</scope>
</reference>
<sequence>MEPEEPARFQPSGTRGGTLFQCLVFHLDEVENISPVLVLTLGQLLPL</sequence>
<dbReference type="AlphaFoldDB" id="A0A0E9QX81"/>
<organism evidence="1">
    <name type="scientific">Anguilla anguilla</name>
    <name type="common">European freshwater eel</name>
    <name type="synonym">Muraena anguilla</name>
    <dbReference type="NCBI Taxonomy" id="7936"/>
    <lineage>
        <taxon>Eukaryota</taxon>
        <taxon>Metazoa</taxon>
        <taxon>Chordata</taxon>
        <taxon>Craniata</taxon>
        <taxon>Vertebrata</taxon>
        <taxon>Euteleostomi</taxon>
        <taxon>Actinopterygii</taxon>
        <taxon>Neopterygii</taxon>
        <taxon>Teleostei</taxon>
        <taxon>Anguilliformes</taxon>
        <taxon>Anguillidae</taxon>
        <taxon>Anguilla</taxon>
    </lineage>
</organism>
<name>A0A0E9QX81_ANGAN</name>
<dbReference type="EMBL" id="GBXM01087133">
    <property type="protein sequence ID" value="JAH21444.1"/>
    <property type="molecule type" value="Transcribed_RNA"/>
</dbReference>
<proteinExistence type="predicted"/>
<reference evidence="1" key="1">
    <citation type="submission" date="2014-11" db="EMBL/GenBank/DDBJ databases">
        <authorList>
            <person name="Amaro Gonzalez C."/>
        </authorList>
    </citation>
    <scope>NUCLEOTIDE SEQUENCE</scope>
</reference>
<accession>A0A0E9QX81</accession>